<dbReference type="RefSeq" id="WP_166279430.1">
    <property type="nucleotide sequence ID" value="NZ_JAANNP010000002.1"/>
</dbReference>
<dbReference type="GO" id="GO:0016787">
    <property type="term" value="F:hydrolase activity"/>
    <property type="evidence" value="ECO:0007669"/>
    <property type="project" value="UniProtKB-KW"/>
</dbReference>
<proteinExistence type="inferred from homology"/>
<reference evidence="11 12" key="1">
    <citation type="submission" date="2020-03" db="EMBL/GenBank/DDBJ databases">
        <title>Two novel Motilibacter sp.</title>
        <authorList>
            <person name="Liu S."/>
        </authorList>
    </citation>
    <scope>NUCLEOTIDE SEQUENCE [LARGE SCALE GENOMIC DNA]</scope>
    <source>
        <strain evidence="11 12">E257</strain>
    </source>
</reference>
<evidence type="ECO:0000259" key="10">
    <source>
        <dbReference type="PROSITE" id="PS51462"/>
    </source>
</evidence>
<dbReference type="EC" id="3.6.1.22" evidence="4"/>
<evidence type="ECO:0000256" key="1">
    <source>
        <dbReference type="ARBA" id="ARBA00001946"/>
    </source>
</evidence>
<evidence type="ECO:0000256" key="7">
    <source>
        <dbReference type="ARBA" id="ARBA00022842"/>
    </source>
</evidence>
<evidence type="ECO:0000256" key="3">
    <source>
        <dbReference type="ARBA" id="ARBA00009595"/>
    </source>
</evidence>
<keyword evidence="8" id="KW-0520">NAD</keyword>
<keyword evidence="7" id="KW-0460">Magnesium</keyword>
<evidence type="ECO:0000256" key="8">
    <source>
        <dbReference type="ARBA" id="ARBA00023027"/>
    </source>
</evidence>
<dbReference type="NCBIfam" id="NF001299">
    <property type="entry name" value="PRK00241.1"/>
    <property type="match status" value="1"/>
</dbReference>
<evidence type="ECO:0000256" key="2">
    <source>
        <dbReference type="ARBA" id="ARBA00001947"/>
    </source>
</evidence>
<dbReference type="InterPro" id="IPR015376">
    <property type="entry name" value="Znr_NADH_PPase"/>
</dbReference>
<evidence type="ECO:0000256" key="4">
    <source>
        <dbReference type="ARBA" id="ARBA00012381"/>
    </source>
</evidence>
<evidence type="ECO:0000313" key="12">
    <source>
        <dbReference type="Proteomes" id="UP000800981"/>
    </source>
</evidence>
<dbReference type="PROSITE" id="PS00893">
    <property type="entry name" value="NUDIX_BOX"/>
    <property type="match status" value="1"/>
</dbReference>
<comment type="caution">
    <text evidence="11">The sequence shown here is derived from an EMBL/GenBank/DDBJ whole genome shotgun (WGS) entry which is preliminary data.</text>
</comment>
<keyword evidence="5" id="KW-0479">Metal-binding</keyword>
<gene>
    <name evidence="11" type="primary">nudC</name>
    <name evidence="11" type="ORF">G9H71_05680</name>
</gene>
<dbReference type="Pfam" id="PF00293">
    <property type="entry name" value="NUDIX"/>
    <property type="match status" value="1"/>
</dbReference>
<comment type="cofactor">
    <cofactor evidence="2">
        <name>Zn(2+)</name>
        <dbReference type="ChEBI" id="CHEBI:29105"/>
    </cofactor>
</comment>
<dbReference type="SUPFAM" id="SSF55811">
    <property type="entry name" value="Nudix"/>
    <property type="match status" value="1"/>
</dbReference>
<evidence type="ECO:0000313" key="11">
    <source>
        <dbReference type="EMBL" id="NHC13271.1"/>
    </source>
</evidence>
<dbReference type="InterPro" id="IPR049734">
    <property type="entry name" value="NudC-like_C"/>
</dbReference>
<accession>A0ABX0GQZ0</accession>
<dbReference type="Pfam" id="PF09297">
    <property type="entry name" value="Zn_ribbon_NUD"/>
    <property type="match status" value="1"/>
</dbReference>
<keyword evidence="6 11" id="KW-0378">Hydrolase</keyword>
<sequence>MTLGDLALSRASVDRAAWVRTDDAELERLWSDSRTRVLRLREEGLFPVVGDPPALALEAPSDEDCAGRIFLGLDDAGVGYFATLPRPGRVDPDEDGLRVASLRDVGSLLSARDVGLAVNAVALGHWHARHTHCPRCGAATEIVKGGHVRRCTADGSEHYPRTDPAVIMAITDADDRLLLGRQPRWPEKRFSTLAGFVEPGESIEAAVRREVLEEVGVVVGDVTYLGSQAWPFPASLMLGFTGRATTTELRVDGDEIAQAVWVSRSELAAATASGEILLPPGVSIARRLIEHWYGGELAPDGTWR</sequence>
<feature type="domain" description="Nudix hydrolase" evidence="10">
    <location>
        <begin position="160"/>
        <end position="284"/>
    </location>
</feature>
<dbReference type="InterPro" id="IPR015797">
    <property type="entry name" value="NUDIX_hydrolase-like_dom_sf"/>
</dbReference>
<dbReference type="Gene3D" id="3.90.79.10">
    <property type="entry name" value="Nucleoside Triphosphate Pyrophosphohydrolase"/>
    <property type="match status" value="1"/>
</dbReference>
<dbReference type="PROSITE" id="PS51462">
    <property type="entry name" value="NUDIX"/>
    <property type="match status" value="1"/>
</dbReference>
<dbReference type="InterPro" id="IPR000086">
    <property type="entry name" value="NUDIX_hydrolase_dom"/>
</dbReference>
<dbReference type="Proteomes" id="UP000800981">
    <property type="component" value="Unassembled WGS sequence"/>
</dbReference>
<comment type="similarity">
    <text evidence="3">Belongs to the Nudix hydrolase family. NudC subfamily.</text>
</comment>
<evidence type="ECO:0000256" key="5">
    <source>
        <dbReference type="ARBA" id="ARBA00022723"/>
    </source>
</evidence>
<dbReference type="CDD" id="cd03429">
    <property type="entry name" value="NUDIX_NADH_pyrophosphatase_Nudt13"/>
    <property type="match status" value="1"/>
</dbReference>
<organism evidence="11 12">
    <name type="scientific">Motilibacter deserti</name>
    <dbReference type="NCBI Taxonomy" id="2714956"/>
    <lineage>
        <taxon>Bacteria</taxon>
        <taxon>Bacillati</taxon>
        <taxon>Actinomycetota</taxon>
        <taxon>Actinomycetes</taxon>
        <taxon>Motilibacterales</taxon>
        <taxon>Motilibacteraceae</taxon>
        <taxon>Motilibacter</taxon>
    </lineage>
</organism>
<name>A0ABX0GQZ0_9ACTN</name>
<comment type="cofactor">
    <cofactor evidence="1">
        <name>Mg(2+)</name>
        <dbReference type="ChEBI" id="CHEBI:18420"/>
    </cofactor>
</comment>
<dbReference type="Pfam" id="PF09296">
    <property type="entry name" value="NUDIX-like"/>
    <property type="match status" value="1"/>
</dbReference>
<dbReference type="InterPro" id="IPR050241">
    <property type="entry name" value="NAD-cap_RNA_hydrolase_NudC"/>
</dbReference>
<evidence type="ECO:0000256" key="9">
    <source>
        <dbReference type="ARBA" id="ARBA00023679"/>
    </source>
</evidence>
<dbReference type="EMBL" id="JAANNP010000002">
    <property type="protein sequence ID" value="NHC13271.1"/>
    <property type="molecule type" value="Genomic_DNA"/>
</dbReference>
<keyword evidence="12" id="KW-1185">Reference proteome</keyword>
<protein>
    <recommendedName>
        <fullName evidence="4">NAD(+) diphosphatase</fullName>
        <ecNumber evidence="4">3.6.1.22</ecNumber>
    </recommendedName>
</protein>
<evidence type="ECO:0000256" key="6">
    <source>
        <dbReference type="ARBA" id="ARBA00022801"/>
    </source>
</evidence>
<dbReference type="Gene3D" id="3.90.79.20">
    <property type="match status" value="1"/>
</dbReference>
<dbReference type="PANTHER" id="PTHR42904:SF6">
    <property type="entry name" value="NAD-CAPPED RNA HYDROLASE NUDT12"/>
    <property type="match status" value="1"/>
</dbReference>
<dbReference type="PANTHER" id="PTHR42904">
    <property type="entry name" value="NUDIX HYDROLASE, NUDC SUBFAMILY"/>
    <property type="match status" value="1"/>
</dbReference>
<dbReference type="InterPro" id="IPR015375">
    <property type="entry name" value="NADH_PPase-like_N"/>
</dbReference>
<dbReference type="InterPro" id="IPR020084">
    <property type="entry name" value="NUDIX_hydrolase_CS"/>
</dbReference>
<comment type="catalytic activity">
    <reaction evidence="9">
        <text>a 5'-end NAD(+)-phospho-ribonucleoside in mRNA + H2O = a 5'-end phospho-adenosine-phospho-ribonucleoside in mRNA + beta-nicotinamide D-ribonucleotide + 2 H(+)</text>
        <dbReference type="Rhea" id="RHEA:60876"/>
        <dbReference type="Rhea" id="RHEA-COMP:15698"/>
        <dbReference type="Rhea" id="RHEA-COMP:15719"/>
        <dbReference type="ChEBI" id="CHEBI:14649"/>
        <dbReference type="ChEBI" id="CHEBI:15377"/>
        <dbReference type="ChEBI" id="CHEBI:15378"/>
        <dbReference type="ChEBI" id="CHEBI:144029"/>
        <dbReference type="ChEBI" id="CHEBI:144051"/>
    </reaction>
    <physiologicalReaction direction="left-to-right" evidence="9">
        <dbReference type="Rhea" id="RHEA:60877"/>
    </physiologicalReaction>
</comment>